<sequence length="1339" mass="151912">MGIERRPLEQECDSLLPLSLIALKAVISKLSLNRLPSQTSNLNDDVIPVLSHQELDPLFRRKVNPKKEHELRVFAPLIHSMAEMTSTSAVFDFGSGIGHLCRRLSFIHGLHSFGLETQEVLTVKAKEMDELFVKKMKSRSPSSHILPVHSVHNISEETLQSHTQDSLFKNQEHHGVGLVGLHACGDLSSRIIRLYKASSSSKFLCLATCCYMKGNLNLMSSDFSHRSLSYEARELGCHALETYIKKLKSDDYESLLRVHCYRALLERILIRKGSQYKHISLKSVPQTHRLSFEEYALAATANLKELNISATEMKEAEMDLEKEWWKECVFWKEIFSQDDFWGIAMPSFLKLRFKSSSKQQYNVLSKSVYVLTVELLDNSVLECTLSSESTGRDCMNNVCQRLGLLQSELMGLRYVSKRKSYPKIRWVDLDRLLKKQLDKYAQERPSAFIPRSHVLRERRLSSRGPRRLRCNYEQAIVLASYSLQAEFGDHELEKTHSRFEDKMDVLTDAIITQHASLRGIAQQLAEVYYVVGAQQLDGYGQECFLAKDNVGNEVLIGASLTGIVIRKGNGVSPSFFKWNDITNLVNHKRYFGIEFQNCEYPLQFIFEEAESAKYVWKMCVMQHSFYKQHSSAPRSSAVKANKLSSMNNLNEISYNNVSSYNAALTAARSVNDLVDSSNLHRNPMDLSQTAPNYRPVPDYETAVKNKLYLAKNGNLNNNNSTSTNNNNVGQSSGYPIYNNQEFSGGHHPHGNLTNNTSINSNSSVKTHQPQYFIQQYPFDDRAQLPPLQNGGNPASSGAPPQYFMQQYSSTPELSVNNHHPPPLPPLASQNNPSQPQQLPPDPSVQEQIVAELQRLNIYKPPPPYPYTSVSSNTRMSSNSTPDLASGLMYQVCGSTGGILIYILTHKEKEYNRNLDLLGVHPQILSLEEIWDWCTSFSGRSNLMKEEPIYQNQQQIRALVSDKEPIYQNLISFEKKEESVESNQDQDLTTGSSSHPEEEIHIDNTVNSGHQGIGGLTNSREDISNMGNSTNLDNSHYQQHSHSHHHSNKPKAGRKRWALNFGGTERSPGNRSRPSMLAAFSGLTRSRPDLLSNSVCEEIVPPLRISSPSKMGKEEIGPYLEGKLVDGEVLREFEMIPRKRESASSFFAATLPENILRNRFEHVLPYDDNRVNRIESTLQLRFNIRLIVMLTDTRSCVQYWPTKKGSLLELKDFRILKKSSSDSKSYVTSSLEVLHVPSGLKRNLWHSQYTDWSERGVPNDPMRYVAFLEELEALRSHTIKDFSTKNSPILVHCSAGVGRTGVTILCDILLYCVDRNIHVDIPKILSHLRQQRMLMKSRLI</sequence>
<dbReference type="InterPro" id="IPR003595">
    <property type="entry name" value="Tyr_Pase_cat"/>
</dbReference>
<dbReference type="Gene3D" id="2.30.29.30">
    <property type="entry name" value="Pleckstrin-homology domain (PH domain)/Phosphotyrosine-binding domain (PTB)"/>
    <property type="match status" value="1"/>
</dbReference>
<feature type="compositionally biased region" description="Polar residues" evidence="10">
    <location>
        <begin position="1024"/>
        <end position="1033"/>
    </location>
</feature>
<protein>
    <recommendedName>
        <fullName evidence="4">protein-tyrosine-phosphatase</fullName>
        <ecNumber evidence="4">3.1.3.48</ecNumber>
    </recommendedName>
</protein>
<evidence type="ECO:0000256" key="8">
    <source>
        <dbReference type="ARBA" id="ARBA00022949"/>
    </source>
</evidence>
<keyword evidence="5" id="KW-0963">Cytoplasm</keyword>
<feature type="compositionally biased region" description="Low complexity" evidence="10">
    <location>
        <begin position="826"/>
        <end position="836"/>
    </location>
</feature>
<accession>A0A7R8CFY0</accession>
<dbReference type="Gene3D" id="1.20.80.10">
    <property type="match status" value="1"/>
</dbReference>
<feature type="domain" description="FERM" evidence="13">
    <location>
        <begin position="369"/>
        <end position="630"/>
    </location>
</feature>
<dbReference type="Pfam" id="PF00373">
    <property type="entry name" value="FERM_M"/>
    <property type="match status" value="1"/>
</dbReference>
<feature type="compositionally biased region" description="Basic residues" evidence="10">
    <location>
        <begin position="1038"/>
        <end position="1052"/>
    </location>
</feature>
<evidence type="ECO:0000256" key="5">
    <source>
        <dbReference type="ARBA" id="ARBA00022490"/>
    </source>
</evidence>
<dbReference type="OrthoDB" id="10012364at2759"/>
<evidence type="ECO:0000256" key="3">
    <source>
        <dbReference type="ARBA" id="ARBA00009649"/>
    </source>
</evidence>
<dbReference type="SMART" id="SM01196">
    <property type="entry name" value="FERM_C"/>
    <property type="match status" value="1"/>
</dbReference>
<feature type="compositionally biased region" description="Polar residues" evidence="10">
    <location>
        <begin position="980"/>
        <end position="993"/>
    </location>
</feature>
<keyword evidence="7" id="KW-0904">Protein phosphatase</keyword>
<dbReference type="Gene3D" id="3.10.20.90">
    <property type="entry name" value="Phosphatidylinositol 3-kinase Catalytic Subunit, Chain A, domain 1"/>
    <property type="match status" value="1"/>
</dbReference>
<evidence type="ECO:0000259" key="13">
    <source>
        <dbReference type="PROSITE" id="PS50057"/>
    </source>
</evidence>
<evidence type="ECO:0000313" key="14">
    <source>
        <dbReference type="EMBL" id="CAF2810725.1"/>
    </source>
</evidence>
<dbReference type="GO" id="GO:0070161">
    <property type="term" value="C:anchoring junction"/>
    <property type="evidence" value="ECO:0007669"/>
    <property type="project" value="UniProtKB-SubCell"/>
</dbReference>
<dbReference type="CDD" id="cd14473">
    <property type="entry name" value="FERM_B-lobe"/>
    <property type="match status" value="1"/>
</dbReference>
<evidence type="ECO:0000256" key="7">
    <source>
        <dbReference type="ARBA" id="ARBA00022912"/>
    </source>
</evidence>
<evidence type="ECO:0000259" key="11">
    <source>
        <dbReference type="PROSITE" id="PS50055"/>
    </source>
</evidence>
<dbReference type="EC" id="3.1.3.48" evidence="4"/>
<dbReference type="InterPro" id="IPR014352">
    <property type="entry name" value="FERM/acyl-CoA-bd_prot_sf"/>
</dbReference>
<name>A0A7R8CFY0_LEPSM</name>
<dbReference type="GO" id="GO:0071944">
    <property type="term" value="C:cell periphery"/>
    <property type="evidence" value="ECO:0007669"/>
    <property type="project" value="UniProtKB-ARBA"/>
</dbReference>
<dbReference type="SMART" id="SM00404">
    <property type="entry name" value="PTPc_motif"/>
    <property type="match status" value="1"/>
</dbReference>
<dbReference type="GO" id="GO:0004725">
    <property type="term" value="F:protein tyrosine phosphatase activity"/>
    <property type="evidence" value="ECO:0007669"/>
    <property type="project" value="UniProtKB-EC"/>
</dbReference>
<dbReference type="PROSITE" id="PS50056">
    <property type="entry name" value="TYR_PHOSPHATASE_2"/>
    <property type="match status" value="1"/>
</dbReference>
<dbReference type="InterPro" id="IPR019748">
    <property type="entry name" value="FERM_central"/>
</dbReference>
<dbReference type="InterPro" id="IPR029071">
    <property type="entry name" value="Ubiquitin-like_domsf"/>
</dbReference>
<dbReference type="CDD" id="cd17099">
    <property type="entry name" value="FERM_F1_PTPN14_like"/>
    <property type="match status" value="1"/>
</dbReference>
<evidence type="ECO:0000313" key="15">
    <source>
        <dbReference type="Proteomes" id="UP000675881"/>
    </source>
</evidence>
<feature type="compositionally biased region" description="Low complexity" evidence="10">
    <location>
        <begin position="753"/>
        <end position="763"/>
    </location>
</feature>
<dbReference type="InterPro" id="IPR025714">
    <property type="entry name" value="Methyltranfer_dom"/>
</dbReference>
<dbReference type="InterPro" id="IPR016130">
    <property type="entry name" value="Tyr_Pase_AS"/>
</dbReference>
<dbReference type="PANTHER" id="PTHR45706:SF1">
    <property type="entry name" value="PEZ, ISOFORM A"/>
    <property type="match status" value="1"/>
</dbReference>
<evidence type="ECO:0000256" key="6">
    <source>
        <dbReference type="ARBA" id="ARBA00022801"/>
    </source>
</evidence>
<feature type="compositionally biased region" description="Low complexity" evidence="10">
    <location>
        <begin position="712"/>
        <end position="727"/>
    </location>
</feature>
<feature type="compositionally biased region" description="Polar residues" evidence="10">
    <location>
        <begin position="728"/>
        <end position="742"/>
    </location>
</feature>
<evidence type="ECO:0000256" key="9">
    <source>
        <dbReference type="ARBA" id="ARBA00023212"/>
    </source>
</evidence>
<dbReference type="InterPro" id="IPR011993">
    <property type="entry name" value="PH-like_dom_sf"/>
</dbReference>
<evidence type="ECO:0000256" key="10">
    <source>
        <dbReference type="SAM" id="MobiDB-lite"/>
    </source>
</evidence>
<dbReference type="GO" id="GO:0005856">
    <property type="term" value="C:cytoskeleton"/>
    <property type="evidence" value="ECO:0007669"/>
    <property type="project" value="UniProtKB-SubCell"/>
</dbReference>
<dbReference type="InterPro" id="IPR000242">
    <property type="entry name" value="PTP_cat"/>
</dbReference>
<evidence type="ECO:0000259" key="12">
    <source>
        <dbReference type="PROSITE" id="PS50056"/>
    </source>
</evidence>
<dbReference type="Pfam" id="PF13679">
    <property type="entry name" value="Methyltransf_32"/>
    <property type="match status" value="1"/>
</dbReference>
<dbReference type="EMBL" id="HG994590">
    <property type="protein sequence ID" value="CAF2810725.1"/>
    <property type="molecule type" value="Genomic_DNA"/>
</dbReference>
<dbReference type="PROSITE" id="PS50057">
    <property type="entry name" value="FERM_3"/>
    <property type="match status" value="1"/>
</dbReference>
<keyword evidence="9" id="KW-0206">Cytoskeleton</keyword>
<dbReference type="SMART" id="SM00194">
    <property type="entry name" value="PTPc"/>
    <property type="match status" value="1"/>
</dbReference>
<dbReference type="InterPro" id="IPR000299">
    <property type="entry name" value="FERM_domain"/>
</dbReference>
<dbReference type="PRINTS" id="PR00700">
    <property type="entry name" value="PRTYPHPHTASE"/>
</dbReference>
<dbReference type="InterPro" id="IPR041782">
    <property type="entry name" value="PTPN14/21_FERM_C"/>
</dbReference>
<dbReference type="InterPro" id="IPR018980">
    <property type="entry name" value="FERM_PH-like_C"/>
</dbReference>
<evidence type="ECO:0000256" key="1">
    <source>
        <dbReference type="ARBA" id="ARBA00004245"/>
    </source>
</evidence>
<dbReference type="SMART" id="SM00295">
    <property type="entry name" value="B41"/>
    <property type="match status" value="1"/>
</dbReference>
<dbReference type="InterPro" id="IPR000387">
    <property type="entry name" value="Tyr_Pase_dom"/>
</dbReference>
<dbReference type="Gene3D" id="3.90.190.10">
    <property type="entry name" value="Protein tyrosine phosphatase superfamily"/>
    <property type="match status" value="1"/>
</dbReference>
<dbReference type="CDD" id="cd13188">
    <property type="entry name" value="FERM_C_PTPN14_PTPN21"/>
    <property type="match status" value="1"/>
</dbReference>
<comment type="similarity">
    <text evidence="3">Belongs to the protein-tyrosine phosphatase family. Non-receptor class subfamily.</text>
</comment>
<organism evidence="14 15">
    <name type="scientific">Lepeophtheirus salmonis</name>
    <name type="common">Salmon louse</name>
    <name type="synonym">Caligus salmonis</name>
    <dbReference type="NCBI Taxonomy" id="72036"/>
    <lineage>
        <taxon>Eukaryota</taxon>
        <taxon>Metazoa</taxon>
        <taxon>Ecdysozoa</taxon>
        <taxon>Arthropoda</taxon>
        <taxon>Crustacea</taxon>
        <taxon>Multicrustacea</taxon>
        <taxon>Hexanauplia</taxon>
        <taxon>Copepoda</taxon>
        <taxon>Siphonostomatoida</taxon>
        <taxon>Caligidae</taxon>
        <taxon>Lepeophtheirus</taxon>
    </lineage>
</organism>
<comment type="subcellular location">
    <subcellularLocation>
        <location evidence="2">Cell junction</location>
    </subcellularLocation>
    <subcellularLocation>
        <location evidence="1">Cytoplasm</location>
        <location evidence="1">Cytoskeleton</location>
    </subcellularLocation>
</comment>
<dbReference type="Pfam" id="PF09380">
    <property type="entry name" value="FERM_C"/>
    <property type="match status" value="1"/>
</dbReference>
<dbReference type="Proteomes" id="UP000675881">
    <property type="component" value="Chromosome 11"/>
</dbReference>
<dbReference type="InterPro" id="IPR018979">
    <property type="entry name" value="FERM_N"/>
</dbReference>
<proteinExistence type="inferred from homology"/>
<keyword evidence="6 14" id="KW-0378">Hydrolase</keyword>
<dbReference type="PROSITE" id="PS00383">
    <property type="entry name" value="TYR_PHOSPHATASE_1"/>
    <property type="match status" value="1"/>
</dbReference>
<dbReference type="PROSITE" id="PS50055">
    <property type="entry name" value="TYR_PHOSPHATASE_PTP"/>
    <property type="match status" value="1"/>
</dbReference>
<dbReference type="InterPro" id="IPR035963">
    <property type="entry name" value="FERM_2"/>
</dbReference>
<feature type="region of interest" description="Disordered" evidence="10">
    <location>
        <begin position="975"/>
        <end position="1052"/>
    </location>
</feature>
<reference evidence="14" key="1">
    <citation type="submission" date="2021-02" db="EMBL/GenBank/DDBJ databases">
        <authorList>
            <person name="Bekaert M."/>
        </authorList>
    </citation>
    <scope>NUCLEOTIDE SEQUENCE</scope>
    <source>
        <strain evidence="14">IoA-00</strain>
    </source>
</reference>
<evidence type="ECO:0000256" key="4">
    <source>
        <dbReference type="ARBA" id="ARBA00013064"/>
    </source>
</evidence>
<dbReference type="GO" id="GO:0009887">
    <property type="term" value="P:animal organ morphogenesis"/>
    <property type="evidence" value="ECO:0007669"/>
    <property type="project" value="UniProtKB-ARBA"/>
</dbReference>
<feature type="compositionally biased region" description="Polar residues" evidence="10">
    <location>
        <begin position="803"/>
        <end position="815"/>
    </location>
</feature>
<feature type="region of interest" description="Disordered" evidence="10">
    <location>
        <begin position="781"/>
        <end position="843"/>
    </location>
</feature>
<keyword evidence="8" id="KW-0965">Cell junction</keyword>
<evidence type="ECO:0000256" key="2">
    <source>
        <dbReference type="ARBA" id="ARBA00004282"/>
    </source>
</evidence>
<feature type="domain" description="Tyrosine-protein phosphatase" evidence="11">
    <location>
        <begin position="1114"/>
        <end position="1339"/>
    </location>
</feature>
<dbReference type="SUPFAM" id="SSF54236">
    <property type="entry name" value="Ubiquitin-like"/>
    <property type="match status" value="1"/>
</dbReference>
<dbReference type="SUPFAM" id="SSF47031">
    <property type="entry name" value="Second domain of FERM"/>
    <property type="match status" value="1"/>
</dbReference>
<gene>
    <name evidence="14" type="ORF">LSAA_2987</name>
</gene>
<dbReference type="InterPro" id="IPR019749">
    <property type="entry name" value="Band_41_domain"/>
</dbReference>
<dbReference type="GO" id="GO:0048666">
    <property type="term" value="P:neuron development"/>
    <property type="evidence" value="ECO:0007669"/>
    <property type="project" value="UniProtKB-ARBA"/>
</dbReference>
<feature type="region of interest" description="Disordered" evidence="10">
    <location>
        <begin position="712"/>
        <end position="766"/>
    </location>
</feature>
<dbReference type="Pfam" id="PF09379">
    <property type="entry name" value="FERM_N"/>
    <property type="match status" value="1"/>
</dbReference>
<dbReference type="Pfam" id="PF00102">
    <property type="entry name" value="Y_phosphatase"/>
    <property type="match status" value="1"/>
</dbReference>
<keyword evidence="15" id="KW-1185">Reference proteome</keyword>
<dbReference type="SUPFAM" id="SSF52799">
    <property type="entry name" value="(Phosphotyrosine protein) phosphatases II"/>
    <property type="match status" value="1"/>
</dbReference>
<dbReference type="InterPro" id="IPR029021">
    <property type="entry name" value="Prot-tyrosine_phosphatase-like"/>
</dbReference>
<dbReference type="PANTHER" id="PTHR45706">
    <property type="entry name" value="TYROSINE-PROTEIN PHOSPHATASE"/>
    <property type="match status" value="1"/>
</dbReference>
<dbReference type="SUPFAM" id="SSF50729">
    <property type="entry name" value="PH domain-like"/>
    <property type="match status" value="1"/>
</dbReference>
<feature type="domain" description="Tyrosine specific protein phosphatases" evidence="12">
    <location>
        <begin position="1264"/>
        <end position="1334"/>
    </location>
</feature>